<dbReference type="EMBL" id="JAQQWN010000008">
    <property type="protein sequence ID" value="KAK8070686.1"/>
    <property type="molecule type" value="Genomic_DNA"/>
</dbReference>
<comment type="caution">
    <text evidence="1">The sequence shown here is derived from an EMBL/GenBank/DDBJ whole genome shotgun (WGS) entry which is preliminary data.</text>
</comment>
<evidence type="ECO:0008006" key="3">
    <source>
        <dbReference type="Google" id="ProtNLM"/>
    </source>
</evidence>
<evidence type="ECO:0000313" key="2">
    <source>
        <dbReference type="Proteomes" id="UP001433268"/>
    </source>
</evidence>
<proteinExistence type="predicted"/>
<sequence length="228" mass="26268">MAIFEKFDSFEEYLGSGHMSDVKVTCRDLTWNLHKIILSRCPYTGEISSDLKKDNSAQAYLRMFELGDFFDLQGLRDHAQYRLDSALRRVALSAIELVNEEGSDPTLSPEQFNDFSQIVQFAYSTDAATYACLRHGVLRFFSTTAMQALEMNQIKAFLRKVPDLAVEMLESLSDPYEILGEHLIMDSPTRCRKFNKTMETFEGLRVHEKRRSSHSVTWTAEVHWRNCG</sequence>
<dbReference type="Proteomes" id="UP001433268">
    <property type="component" value="Unassembled WGS sequence"/>
</dbReference>
<dbReference type="GeneID" id="92048264"/>
<gene>
    <name evidence="1" type="ORF">PG997_010889</name>
</gene>
<accession>A0ABR1VK57</accession>
<organism evidence="1 2">
    <name type="scientific">Apiospora hydei</name>
    <dbReference type="NCBI Taxonomy" id="1337664"/>
    <lineage>
        <taxon>Eukaryota</taxon>
        <taxon>Fungi</taxon>
        <taxon>Dikarya</taxon>
        <taxon>Ascomycota</taxon>
        <taxon>Pezizomycotina</taxon>
        <taxon>Sordariomycetes</taxon>
        <taxon>Xylariomycetidae</taxon>
        <taxon>Amphisphaeriales</taxon>
        <taxon>Apiosporaceae</taxon>
        <taxon>Apiospora</taxon>
    </lineage>
</organism>
<dbReference type="RefSeq" id="XP_066664494.1">
    <property type="nucleotide sequence ID" value="XM_066815204.1"/>
</dbReference>
<reference evidence="1 2" key="1">
    <citation type="submission" date="2023-01" db="EMBL/GenBank/DDBJ databases">
        <title>Analysis of 21 Apiospora genomes using comparative genomics revels a genus with tremendous synthesis potential of carbohydrate active enzymes and secondary metabolites.</title>
        <authorList>
            <person name="Sorensen T."/>
        </authorList>
    </citation>
    <scope>NUCLEOTIDE SEQUENCE [LARGE SCALE GENOMIC DNA]</scope>
    <source>
        <strain evidence="1 2">CBS 114990</strain>
    </source>
</reference>
<protein>
    <recommendedName>
        <fullName evidence="3">BTB domain-containing protein</fullName>
    </recommendedName>
</protein>
<name>A0ABR1VK57_9PEZI</name>
<evidence type="ECO:0000313" key="1">
    <source>
        <dbReference type="EMBL" id="KAK8070686.1"/>
    </source>
</evidence>
<keyword evidence="2" id="KW-1185">Reference proteome</keyword>